<dbReference type="InterPro" id="IPR037401">
    <property type="entry name" value="SnoaL-like"/>
</dbReference>
<evidence type="ECO:0000259" key="1">
    <source>
        <dbReference type="Pfam" id="PF12680"/>
    </source>
</evidence>
<keyword evidence="3" id="KW-1185">Reference proteome</keyword>
<accession>A0ABV7RB33</accession>
<sequence length="128" mass="14852">MSRELILAFWKAMATNDFHHASRWLDPGFEYYMPQTREYLRGPEAFAALNTAYPAAGKWRFAVRSVVADGHEAVSDVEVTDGTVTARAVTFHSVENNLIRRQVEYWPDPYAPPQWRSQWVRVVDDFPF</sequence>
<dbReference type="InterPro" id="IPR032710">
    <property type="entry name" value="NTF2-like_dom_sf"/>
</dbReference>
<comment type="caution">
    <text evidence="2">The sequence shown here is derived from an EMBL/GenBank/DDBJ whole genome shotgun (WGS) entry which is preliminary data.</text>
</comment>
<reference evidence="3" key="1">
    <citation type="journal article" date="2019" name="Int. J. Syst. Evol. Microbiol.">
        <title>The Global Catalogue of Microorganisms (GCM) 10K type strain sequencing project: providing services to taxonomists for standard genome sequencing and annotation.</title>
        <authorList>
            <consortium name="The Broad Institute Genomics Platform"/>
            <consortium name="The Broad Institute Genome Sequencing Center for Infectious Disease"/>
            <person name="Wu L."/>
            <person name="Ma J."/>
        </authorList>
    </citation>
    <scope>NUCLEOTIDE SEQUENCE [LARGE SCALE GENOMIC DNA]</scope>
    <source>
        <strain evidence="3">KCTC 42899</strain>
    </source>
</reference>
<evidence type="ECO:0000313" key="3">
    <source>
        <dbReference type="Proteomes" id="UP001595721"/>
    </source>
</evidence>
<name>A0ABV7RB33_9RHOB</name>
<dbReference type="Gene3D" id="3.10.450.50">
    <property type="match status" value="1"/>
</dbReference>
<dbReference type="Pfam" id="PF12680">
    <property type="entry name" value="SnoaL_2"/>
    <property type="match status" value="1"/>
</dbReference>
<feature type="domain" description="SnoaL-like" evidence="1">
    <location>
        <begin position="8"/>
        <end position="101"/>
    </location>
</feature>
<protein>
    <submittedName>
        <fullName evidence="2">Nuclear transport factor 2 family protein</fullName>
    </submittedName>
</protein>
<dbReference type="EMBL" id="JBHRXJ010000019">
    <property type="protein sequence ID" value="MFC3530118.1"/>
    <property type="molecule type" value="Genomic_DNA"/>
</dbReference>
<proteinExistence type="predicted"/>
<gene>
    <name evidence="2" type="ORF">ACFOMH_18270</name>
</gene>
<dbReference type="RefSeq" id="WP_374422084.1">
    <property type="nucleotide sequence ID" value="NZ_JBHRXJ010000019.1"/>
</dbReference>
<organism evidence="2 3">
    <name type="scientific">Paracoccus mangrovi</name>
    <dbReference type="NCBI Taxonomy" id="1715645"/>
    <lineage>
        <taxon>Bacteria</taxon>
        <taxon>Pseudomonadati</taxon>
        <taxon>Pseudomonadota</taxon>
        <taxon>Alphaproteobacteria</taxon>
        <taxon>Rhodobacterales</taxon>
        <taxon>Paracoccaceae</taxon>
        <taxon>Paracoccus</taxon>
    </lineage>
</organism>
<evidence type="ECO:0000313" key="2">
    <source>
        <dbReference type="EMBL" id="MFC3530118.1"/>
    </source>
</evidence>
<dbReference type="Proteomes" id="UP001595721">
    <property type="component" value="Unassembled WGS sequence"/>
</dbReference>
<dbReference type="SUPFAM" id="SSF54427">
    <property type="entry name" value="NTF2-like"/>
    <property type="match status" value="1"/>
</dbReference>